<gene>
    <name evidence="8" type="ORF">FBT96_05225</name>
</gene>
<dbReference type="Proteomes" id="UP000310597">
    <property type="component" value="Unassembled WGS sequence"/>
</dbReference>
<evidence type="ECO:0000313" key="9">
    <source>
        <dbReference type="Proteomes" id="UP000310597"/>
    </source>
</evidence>
<dbReference type="Pfam" id="PF12729">
    <property type="entry name" value="4HB_MCP_1"/>
    <property type="match status" value="1"/>
</dbReference>
<keyword evidence="1" id="KW-0145">Chemotaxis</keyword>
<evidence type="ECO:0000259" key="7">
    <source>
        <dbReference type="PROSITE" id="PS50885"/>
    </source>
</evidence>
<keyword evidence="5" id="KW-0472">Membrane</keyword>
<keyword evidence="3" id="KW-0807">Transducer</keyword>
<evidence type="ECO:0000256" key="3">
    <source>
        <dbReference type="PROSITE-ProRule" id="PRU00284"/>
    </source>
</evidence>
<dbReference type="GO" id="GO:0007165">
    <property type="term" value="P:signal transduction"/>
    <property type="evidence" value="ECO:0007669"/>
    <property type="project" value="UniProtKB-KW"/>
</dbReference>
<comment type="similarity">
    <text evidence="2">Belongs to the methyl-accepting chemotaxis (MCP) protein family.</text>
</comment>
<dbReference type="PROSITE" id="PS50885">
    <property type="entry name" value="HAMP"/>
    <property type="match status" value="1"/>
</dbReference>
<dbReference type="Gene3D" id="1.10.287.950">
    <property type="entry name" value="Methyl-accepting chemotaxis protein"/>
    <property type="match status" value="1"/>
</dbReference>
<accession>A0A4U1JVY7</accession>
<dbReference type="EMBL" id="SWJZ01000015">
    <property type="protein sequence ID" value="TKD22868.1"/>
    <property type="molecule type" value="Genomic_DNA"/>
</dbReference>
<evidence type="ECO:0000256" key="1">
    <source>
        <dbReference type="ARBA" id="ARBA00022500"/>
    </source>
</evidence>
<evidence type="ECO:0000256" key="4">
    <source>
        <dbReference type="SAM" id="MobiDB-lite"/>
    </source>
</evidence>
<evidence type="ECO:0000313" key="8">
    <source>
        <dbReference type="EMBL" id="TKD22868.1"/>
    </source>
</evidence>
<feature type="transmembrane region" description="Helical" evidence="5">
    <location>
        <begin position="318"/>
        <end position="341"/>
    </location>
</feature>
<name>A0A4U1JVY7_RHOCA</name>
<dbReference type="PANTHER" id="PTHR43531">
    <property type="entry name" value="PROTEIN ICFG"/>
    <property type="match status" value="1"/>
</dbReference>
<protein>
    <submittedName>
        <fullName evidence="8">HAMP domain-containing protein</fullName>
    </submittedName>
</protein>
<dbReference type="RefSeq" id="WP_136905277.1">
    <property type="nucleotide sequence ID" value="NZ_SWJZ01000015.1"/>
</dbReference>
<proteinExistence type="inferred from homology"/>
<dbReference type="GO" id="GO:0005886">
    <property type="term" value="C:plasma membrane"/>
    <property type="evidence" value="ECO:0007669"/>
    <property type="project" value="TreeGrafter"/>
</dbReference>
<dbReference type="InterPro" id="IPR004090">
    <property type="entry name" value="Chemotax_Me-accpt_rcpt"/>
</dbReference>
<dbReference type="OrthoDB" id="9814362at2"/>
<evidence type="ECO:0000259" key="6">
    <source>
        <dbReference type="PROSITE" id="PS50111"/>
    </source>
</evidence>
<keyword evidence="5" id="KW-1133">Transmembrane helix</keyword>
<dbReference type="InterPro" id="IPR003660">
    <property type="entry name" value="HAMP_dom"/>
</dbReference>
<evidence type="ECO:0000256" key="2">
    <source>
        <dbReference type="ARBA" id="ARBA00029447"/>
    </source>
</evidence>
<dbReference type="Pfam" id="PF00672">
    <property type="entry name" value="HAMP"/>
    <property type="match status" value="2"/>
</dbReference>
<feature type="region of interest" description="Disordered" evidence="4">
    <location>
        <begin position="665"/>
        <end position="733"/>
    </location>
</feature>
<dbReference type="GO" id="GO:0004888">
    <property type="term" value="F:transmembrane signaling receptor activity"/>
    <property type="evidence" value="ECO:0007669"/>
    <property type="project" value="InterPro"/>
</dbReference>
<dbReference type="PANTHER" id="PTHR43531:SF11">
    <property type="entry name" value="METHYL-ACCEPTING CHEMOTAXIS PROTEIN 3"/>
    <property type="match status" value="1"/>
</dbReference>
<dbReference type="Gene3D" id="6.10.340.10">
    <property type="match status" value="1"/>
</dbReference>
<feature type="domain" description="Methyl-accepting transducer" evidence="6">
    <location>
        <begin position="435"/>
        <end position="650"/>
    </location>
</feature>
<dbReference type="SUPFAM" id="SSF158472">
    <property type="entry name" value="HAMP domain-like"/>
    <property type="match status" value="1"/>
</dbReference>
<organism evidence="8 9">
    <name type="scientific">Rhodobacter capsulatus</name>
    <name type="common">Rhodopseudomonas capsulata</name>
    <dbReference type="NCBI Taxonomy" id="1061"/>
    <lineage>
        <taxon>Bacteria</taxon>
        <taxon>Pseudomonadati</taxon>
        <taxon>Pseudomonadota</taxon>
        <taxon>Alphaproteobacteria</taxon>
        <taxon>Rhodobacterales</taxon>
        <taxon>Rhodobacter group</taxon>
        <taxon>Rhodobacter</taxon>
    </lineage>
</organism>
<comment type="caution">
    <text evidence="8">The sequence shown here is derived from an EMBL/GenBank/DDBJ whole genome shotgun (WGS) entry which is preliminary data.</text>
</comment>
<feature type="domain" description="HAMP" evidence="7">
    <location>
        <begin position="339"/>
        <end position="391"/>
    </location>
</feature>
<dbReference type="Pfam" id="PF00015">
    <property type="entry name" value="MCPsignal"/>
    <property type="match status" value="1"/>
</dbReference>
<dbReference type="PROSITE" id="PS50111">
    <property type="entry name" value="CHEMOTAXIS_TRANSDUC_2"/>
    <property type="match status" value="1"/>
</dbReference>
<dbReference type="SUPFAM" id="SSF58104">
    <property type="entry name" value="Methyl-accepting chemotaxis protein (MCP) signaling domain"/>
    <property type="match status" value="1"/>
</dbReference>
<dbReference type="PRINTS" id="PR00260">
    <property type="entry name" value="CHEMTRNSDUCR"/>
</dbReference>
<dbReference type="InterPro" id="IPR024478">
    <property type="entry name" value="HlyB_4HB_MCP"/>
</dbReference>
<dbReference type="SMART" id="SM00283">
    <property type="entry name" value="MA"/>
    <property type="match status" value="1"/>
</dbReference>
<evidence type="ECO:0000256" key="5">
    <source>
        <dbReference type="SAM" id="Phobius"/>
    </source>
</evidence>
<feature type="compositionally biased region" description="Basic and acidic residues" evidence="4">
    <location>
        <begin position="671"/>
        <end position="694"/>
    </location>
</feature>
<feature type="compositionally biased region" description="Low complexity" evidence="4">
    <location>
        <begin position="457"/>
        <end position="474"/>
    </location>
</feature>
<dbReference type="CDD" id="cd06225">
    <property type="entry name" value="HAMP"/>
    <property type="match status" value="1"/>
</dbReference>
<feature type="compositionally biased region" description="Acidic residues" evidence="4">
    <location>
        <begin position="720"/>
        <end position="733"/>
    </location>
</feature>
<dbReference type="InterPro" id="IPR051310">
    <property type="entry name" value="MCP_chemotaxis"/>
</dbReference>
<sequence>MKLTIKAKLMATFGLVLILLAAISWIGLSSLKSSNTDANRMANVQARIQTLSVMLKDSYANSDIKTLQHIATETEADMQALEDGIAADRGERTKIVEEMRALDEGALGAELTALDAQVKLVAETRNELLTLSRQATVAKAKVLFQGPSYDDLKKMDIAIDALHDALARAPVLPVPADVAKMQVMQVERAIMEIATMNALAIMDSSDAGTATKLGEVEKLRAALTEVVDELDTMMGTRFPTEVTAIKVIVADYLSINDELEKLTLANTEGKAAVLMRGKLKDELAQLYGLLDKVSQVASTAMRQSQDQLNASYANSKTLILTISGIAVLGSLIASTLILIGISRGMSRAVSVARKVAEGDLKVDTRVTSKDEIGELMQALGEMTVALDGMATVADAIARGDLTVNIKRRSEADSLGIALETMIGKLQEIVIDMHVSSQSVSAGAHAMSATAEDLSSGATEQAAAAEQASSAMEEMTANIRQSADNAAQTEKIATQASSRAIDTGKAVDEAVGAMKTIADKITIIQEIARQTDLLALNAAVEAARAGQHGRGFAVVASEVRKLAERSQQAAREINELSSRSVEVSRNAGDMLGELVPAIQRTADLVQEISAAMREQNTGADQINLAIRQLDTVIQRNASASTEAASVSEELASQSEQLHDVIGFFKVQGQPGRSDRSDRAERAKDAAWARTARHETPAAAPASRRKTRVAAGTRNGGFALDLSEDDIDDSDFEKI</sequence>
<dbReference type="GO" id="GO:0006935">
    <property type="term" value="P:chemotaxis"/>
    <property type="evidence" value="ECO:0007669"/>
    <property type="project" value="UniProtKB-KW"/>
</dbReference>
<dbReference type="SMART" id="SM00304">
    <property type="entry name" value="HAMP"/>
    <property type="match status" value="2"/>
</dbReference>
<feature type="region of interest" description="Disordered" evidence="4">
    <location>
        <begin position="450"/>
        <end position="474"/>
    </location>
</feature>
<dbReference type="InterPro" id="IPR004089">
    <property type="entry name" value="MCPsignal_dom"/>
</dbReference>
<reference evidence="8 9" key="1">
    <citation type="submission" date="2019-04" db="EMBL/GenBank/DDBJ databases">
        <title>Draft Whole-Genome sequence of the purple photosynthetic bacterium Rhodobacter capsulatus SP108 with an indigenous class A beta-lactamase.</title>
        <authorList>
            <person name="Robertson S."/>
            <person name="Meyer T.E."/>
            <person name="Kyndt J.A."/>
        </authorList>
    </citation>
    <scope>NUCLEOTIDE SEQUENCE [LARGE SCALE GENOMIC DNA]</scope>
    <source>
        <strain evidence="8 9">SP108</strain>
    </source>
</reference>
<keyword evidence="5" id="KW-0812">Transmembrane</keyword>
<dbReference type="AlphaFoldDB" id="A0A4U1JVY7"/>